<reference evidence="2" key="1">
    <citation type="submission" date="2023-10" db="EMBL/GenBank/DDBJ databases">
        <title>Genome assembly of Pristionchus species.</title>
        <authorList>
            <person name="Yoshida K."/>
            <person name="Sommer R.J."/>
        </authorList>
    </citation>
    <scope>NUCLEOTIDE SEQUENCE</scope>
    <source>
        <strain evidence="2">RS0144</strain>
    </source>
</reference>
<dbReference type="EMBL" id="BTSX01000005">
    <property type="protein sequence ID" value="GMT02432.1"/>
    <property type="molecule type" value="Genomic_DNA"/>
</dbReference>
<comment type="caution">
    <text evidence="2">The sequence shown here is derived from an EMBL/GenBank/DDBJ whole genome shotgun (WGS) entry which is preliminary data.</text>
</comment>
<name>A0AAV5U7B3_9BILA</name>
<evidence type="ECO:0000256" key="1">
    <source>
        <dbReference type="SAM" id="Phobius"/>
    </source>
</evidence>
<sequence>HNHMRDYGVIFPALLLAISPLAGVNEYTKIADDICFAQLLSFCIPIISRYHPTKCTVGMHKLSYCAIVAIALGVGGMSTFYTITPAAAKEELDIFFNATFPDYD</sequence>
<dbReference type="AlphaFoldDB" id="A0AAV5U7B3"/>
<keyword evidence="3" id="KW-1185">Reference proteome</keyword>
<feature type="transmembrane region" description="Helical" evidence="1">
    <location>
        <begin position="7"/>
        <end position="24"/>
    </location>
</feature>
<proteinExistence type="predicted"/>
<keyword evidence="1" id="KW-1133">Transmembrane helix</keyword>
<protein>
    <recommendedName>
        <fullName evidence="4">Amino acid transporter</fullName>
    </recommendedName>
</protein>
<feature type="transmembrane region" description="Helical" evidence="1">
    <location>
        <begin position="62"/>
        <end position="83"/>
    </location>
</feature>
<feature type="non-terminal residue" evidence="2">
    <location>
        <position position="1"/>
    </location>
</feature>
<evidence type="ECO:0008006" key="4">
    <source>
        <dbReference type="Google" id="ProtNLM"/>
    </source>
</evidence>
<feature type="transmembrane region" description="Helical" evidence="1">
    <location>
        <begin position="30"/>
        <end position="50"/>
    </location>
</feature>
<accession>A0AAV5U7B3</accession>
<keyword evidence="1" id="KW-0472">Membrane</keyword>
<feature type="non-terminal residue" evidence="2">
    <location>
        <position position="104"/>
    </location>
</feature>
<organism evidence="2 3">
    <name type="scientific">Pristionchus entomophagus</name>
    <dbReference type="NCBI Taxonomy" id="358040"/>
    <lineage>
        <taxon>Eukaryota</taxon>
        <taxon>Metazoa</taxon>
        <taxon>Ecdysozoa</taxon>
        <taxon>Nematoda</taxon>
        <taxon>Chromadorea</taxon>
        <taxon>Rhabditida</taxon>
        <taxon>Rhabditina</taxon>
        <taxon>Diplogasteromorpha</taxon>
        <taxon>Diplogasteroidea</taxon>
        <taxon>Neodiplogasteridae</taxon>
        <taxon>Pristionchus</taxon>
    </lineage>
</organism>
<evidence type="ECO:0000313" key="3">
    <source>
        <dbReference type="Proteomes" id="UP001432027"/>
    </source>
</evidence>
<evidence type="ECO:0000313" key="2">
    <source>
        <dbReference type="EMBL" id="GMT02432.1"/>
    </source>
</evidence>
<dbReference type="Proteomes" id="UP001432027">
    <property type="component" value="Unassembled WGS sequence"/>
</dbReference>
<keyword evidence="1" id="KW-0812">Transmembrane</keyword>
<gene>
    <name evidence="2" type="ORF">PENTCL1PPCAC_24606</name>
</gene>